<keyword evidence="2" id="KW-0812">Transmembrane</keyword>
<evidence type="ECO:0000256" key="2">
    <source>
        <dbReference type="SAM" id="Phobius"/>
    </source>
</evidence>
<evidence type="ECO:0000313" key="4">
    <source>
        <dbReference type="EMBL" id="ORB70468.1"/>
    </source>
</evidence>
<comment type="caution">
    <text evidence="4">The sequence shown here is derived from an EMBL/GenBank/DDBJ whole genome shotgun (WGS) entry which is preliminary data.</text>
</comment>
<feature type="domain" description="ESX-1 secretion-associated protein EspA/EspE-like" evidence="3">
    <location>
        <begin position="75"/>
        <end position="147"/>
    </location>
</feature>
<dbReference type="InterPro" id="IPR043796">
    <property type="entry name" value="ESX-1_EspA/EspE-like"/>
</dbReference>
<protein>
    <recommendedName>
        <fullName evidence="3">ESX-1 secretion-associated protein EspA/EspE-like domain-containing protein</fullName>
    </recommendedName>
</protein>
<keyword evidence="2" id="KW-0472">Membrane</keyword>
<dbReference type="EMBL" id="MVIJ01000048">
    <property type="protein sequence ID" value="ORB70468.1"/>
    <property type="molecule type" value="Genomic_DNA"/>
</dbReference>
<evidence type="ECO:0000256" key="1">
    <source>
        <dbReference type="SAM" id="MobiDB-lite"/>
    </source>
</evidence>
<gene>
    <name evidence="4" type="ORF">BST44_23570</name>
</gene>
<proteinExistence type="predicted"/>
<dbReference type="Pfam" id="PF18879">
    <property type="entry name" value="EspA_EspE"/>
    <property type="match status" value="1"/>
</dbReference>
<dbReference type="Proteomes" id="UP000192601">
    <property type="component" value="Unassembled WGS sequence"/>
</dbReference>
<dbReference type="RefSeq" id="WP_083179472.1">
    <property type="nucleotide sequence ID" value="NZ_MVIJ01000048.1"/>
</dbReference>
<accession>A0A1X0K6H8</accession>
<feature type="transmembrane region" description="Helical" evidence="2">
    <location>
        <begin position="54"/>
        <end position="72"/>
    </location>
</feature>
<reference evidence="4 5" key="1">
    <citation type="submission" date="2017-02" db="EMBL/GenBank/DDBJ databases">
        <title>The new phylogeny of genus Mycobacterium.</title>
        <authorList>
            <person name="Tortoli E."/>
            <person name="Trovato A."/>
            <person name="Cirillo D.M."/>
        </authorList>
    </citation>
    <scope>NUCLEOTIDE SEQUENCE [LARGE SCALE GENOMIC DNA]</scope>
    <source>
        <strain evidence="4 5">DSM 43992</strain>
    </source>
</reference>
<organism evidence="4 5">
    <name type="scientific">Mycobacterium scrofulaceum</name>
    <dbReference type="NCBI Taxonomy" id="1783"/>
    <lineage>
        <taxon>Bacteria</taxon>
        <taxon>Bacillati</taxon>
        <taxon>Actinomycetota</taxon>
        <taxon>Actinomycetes</taxon>
        <taxon>Mycobacteriales</taxon>
        <taxon>Mycobacteriaceae</taxon>
        <taxon>Mycobacterium</taxon>
    </lineage>
</organism>
<dbReference type="STRING" id="1783.BST44_23570"/>
<keyword evidence="2" id="KW-1133">Transmembrane helix</keyword>
<sequence length="424" mass="43172">MTYGLKGDWAGSLVNGLALGGKVAEALFKRQASEAFKKATEAAAKKAGLPTPTYIIDAMMLAINLVALLNGFGDERGSSISTAKEQLENVKLSLEAAIPDSRDWSGDSADAYVNLVNKLQEFVQTLETVDAELKGYVVSQADSVKQANMAISYSTLALIAAYIPALALYAVPIIGAELSLAFQIVAAFAVGAAVFAMEMMTLANSMSISNQLQATITQYDTLGTNVVNDMSGDFGSIDATLRSLQGKTAEKVTVGSFTAISDGLSEFAAAPSIASLAAAAGDNVAPTQRALISALSEPSPATEGAPMVAAAREATAAAPAADAPAAVATPAFAPPSLAQMAQMSGQLSTISQPINQGVQQIQQLVQQGQQAAAARAAEVSTEKPAEEAPAEMGAASGTPGSERAPVDAASGGAEPTGAGRERVL</sequence>
<feature type="region of interest" description="Disordered" evidence="1">
    <location>
        <begin position="375"/>
        <end position="424"/>
    </location>
</feature>
<dbReference type="OrthoDB" id="4722266at2"/>
<keyword evidence="5" id="KW-1185">Reference proteome</keyword>
<evidence type="ECO:0000259" key="3">
    <source>
        <dbReference type="Pfam" id="PF18879"/>
    </source>
</evidence>
<feature type="transmembrane region" description="Helical" evidence="2">
    <location>
        <begin position="153"/>
        <end position="174"/>
    </location>
</feature>
<dbReference type="AlphaFoldDB" id="A0A1X0K6H8"/>
<feature type="transmembrane region" description="Helical" evidence="2">
    <location>
        <begin position="180"/>
        <end position="197"/>
    </location>
</feature>
<evidence type="ECO:0000313" key="5">
    <source>
        <dbReference type="Proteomes" id="UP000192601"/>
    </source>
</evidence>
<name>A0A1X0K6H8_MYCSC</name>